<comment type="similarity">
    <text evidence="3 10">Belongs to the PyrI family.</text>
</comment>
<dbReference type="InterPro" id="IPR036793">
    <property type="entry name" value="Asp_carbatrfase_reg_N_sf"/>
</dbReference>
<feature type="binding site" evidence="10">
    <location>
        <position position="457"/>
    </location>
    <ligand>
        <name>Zn(2+)</name>
        <dbReference type="ChEBI" id="CHEBI:29105"/>
    </ligand>
</feature>
<evidence type="ECO:0000256" key="5">
    <source>
        <dbReference type="ARBA" id="ARBA00022723"/>
    </source>
</evidence>
<feature type="binding site" evidence="9">
    <location>
        <position position="277"/>
    </location>
    <ligand>
        <name>carbamoyl phosphate</name>
        <dbReference type="ChEBI" id="CHEBI:58228"/>
    </ligand>
</feature>
<feature type="binding site" evidence="9">
    <location>
        <position position="68"/>
    </location>
    <ligand>
        <name>carbamoyl phosphate</name>
        <dbReference type="ChEBI" id="CHEBI:58228"/>
    </ligand>
</feature>
<dbReference type="PANTHER" id="PTHR35805">
    <property type="entry name" value="ASPARTATE CARBAMOYLTRANSFERASE REGULATORY CHAIN"/>
    <property type="match status" value="1"/>
</dbReference>
<dbReference type="GO" id="GO:0004070">
    <property type="term" value="F:aspartate carbamoyltransferase activity"/>
    <property type="evidence" value="ECO:0007669"/>
    <property type="project" value="UniProtKB-UniRule"/>
</dbReference>
<dbReference type="InterPro" id="IPR002082">
    <property type="entry name" value="Asp_carbamoyltransf"/>
</dbReference>
<dbReference type="FunFam" id="3.40.50.1370:FF:000002">
    <property type="entry name" value="Aspartate carbamoyltransferase 2"/>
    <property type="match status" value="1"/>
</dbReference>
<feature type="binding site" evidence="9">
    <location>
        <position position="117"/>
    </location>
    <ligand>
        <name>carbamoyl phosphate</name>
        <dbReference type="ChEBI" id="CHEBI:58228"/>
    </ligand>
</feature>
<dbReference type="InterPro" id="IPR006130">
    <property type="entry name" value="Asp/Orn_carbamoylTrfase"/>
</dbReference>
<dbReference type="Proteomes" id="UP000278031">
    <property type="component" value="Unassembled WGS sequence"/>
</dbReference>
<comment type="pathway">
    <text evidence="2 9">Pyrimidine metabolism; UMP biosynthesis via de novo pathway; (S)-dihydroorotate from bicarbonate: step 2/3.</text>
</comment>
<proteinExistence type="inferred from homology"/>
<feature type="domain" description="Aspartate carbamoyltransferase regulatory subunit C-terminal" evidence="14">
    <location>
        <begin position="425"/>
        <end position="469"/>
    </location>
</feature>
<feature type="domain" description="Aspartate/ornithine carbamoyltransferase Asp/Orn-binding" evidence="11">
    <location>
        <begin position="165"/>
        <end position="312"/>
    </location>
</feature>
<dbReference type="GO" id="GO:0009347">
    <property type="term" value="C:aspartate carbamoyltransferase complex"/>
    <property type="evidence" value="ECO:0007669"/>
    <property type="project" value="InterPro"/>
</dbReference>
<dbReference type="InterPro" id="IPR020545">
    <property type="entry name" value="Asp_carbamoyltransf_reg_N"/>
</dbReference>
<feature type="binding site" evidence="10">
    <location>
        <position position="429"/>
    </location>
    <ligand>
        <name>Zn(2+)</name>
        <dbReference type="ChEBI" id="CHEBI:29105"/>
    </ligand>
</feature>
<evidence type="ECO:0000256" key="7">
    <source>
        <dbReference type="ARBA" id="ARBA00022975"/>
    </source>
</evidence>
<dbReference type="EC" id="2.1.3.2" evidence="9"/>
<dbReference type="EMBL" id="QMWP01000093">
    <property type="protein sequence ID" value="RLG69972.1"/>
    <property type="molecule type" value="Genomic_DNA"/>
</dbReference>
<dbReference type="NCBIfam" id="NF002032">
    <property type="entry name" value="PRK00856.1"/>
    <property type="match status" value="1"/>
</dbReference>
<dbReference type="Pfam" id="PF00185">
    <property type="entry name" value="OTCace"/>
    <property type="match status" value="1"/>
</dbReference>
<feature type="binding site" evidence="9">
    <location>
        <position position="96"/>
    </location>
    <ligand>
        <name>L-aspartate</name>
        <dbReference type="ChEBI" id="CHEBI:29991"/>
    </ligand>
</feature>
<keyword evidence="6 10" id="KW-0862">Zinc</keyword>
<evidence type="ECO:0000259" key="12">
    <source>
        <dbReference type="Pfam" id="PF01948"/>
    </source>
</evidence>
<dbReference type="InterPro" id="IPR006132">
    <property type="entry name" value="Asp/Orn_carbamoyltranf_P-bd"/>
</dbReference>
<comment type="caution">
    <text evidence="15">The sequence shown here is derived from an EMBL/GenBank/DDBJ whole genome shotgun (WGS) entry which is preliminary data.</text>
</comment>
<feature type="binding site" evidence="9">
    <location>
        <position position="148"/>
    </location>
    <ligand>
        <name>carbamoyl phosphate</name>
        <dbReference type="ChEBI" id="CHEBI:58228"/>
    </ligand>
</feature>
<sequence length="474" mass="54322">MRRVILQRSEFSYPGLKDIVSISDFKKQDLEWFLEKAEKIDKIPKKEKLNMLEGFTVALLFFEPSTRTKLSFETAAKNLGASTIGFDSAIGTSMQKGESLHDTIKTVERYADIIVMRNKLEGSARFAAEISKRPIINAGDGANQHPTQTLLDLYTIKKAFGKIDKLKIALMGDLRYGRTVHSLSLALRFFNVEQYYISPKTLEMPSYIKELVSEKNKVVELNSLEDVIDELDLIYCTRIQKERFADPMEYEKVKKSYTLTAELLTKGKESLKVMHPLPRVNELDYNIDRTKYALYFEQLQNGVPVRQAILLWASNVKKVLKMEEKERIQLQAIKNGTAIDHIEAGKALKLLEVLDIPEHISKGIAMNVESKKLGRKDLVFIDNFELSQKDFAKIGLVSKNATINIIKDHKVVKKIKAEIPSVAVGIIKCMNPNCITNHEKIETKFYIFKGENIKAKCHYCERFLNEEEIFWSIK</sequence>
<evidence type="ECO:0000256" key="6">
    <source>
        <dbReference type="ARBA" id="ARBA00022833"/>
    </source>
</evidence>
<dbReference type="NCBIfam" id="TIGR00240">
    <property type="entry name" value="ATCase_reg"/>
    <property type="match status" value="1"/>
</dbReference>
<feature type="binding site" evidence="9">
    <location>
        <position position="238"/>
    </location>
    <ligand>
        <name>L-aspartate</name>
        <dbReference type="ChEBI" id="CHEBI:29991"/>
    </ligand>
</feature>
<organism evidence="15 16">
    <name type="scientific">Candidatus Iainarchaeum sp</name>
    <dbReference type="NCBI Taxonomy" id="3101447"/>
    <lineage>
        <taxon>Archaea</taxon>
        <taxon>Candidatus Iainarchaeota</taxon>
        <taxon>Candidatus Iainarchaeia</taxon>
        <taxon>Candidatus Iainarchaeales</taxon>
        <taxon>Candidatus Iainarchaeaceae</taxon>
        <taxon>Candidatus Iainarchaeum</taxon>
    </lineage>
</organism>
<feature type="domain" description="Aspartate carbamoyltransferase regulatory subunit N-terminal" evidence="12">
    <location>
        <begin position="329"/>
        <end position="417"/>
    </location>
</feature>
<feature type="binding site" evidence="9">
    <location>
        <position position="278"/>
    </location>
    <ligand>
        <name>carbamoyl phosphate</name>
        <dbReference type="ChEBI" id="CHEBI:58228"/>
    </ligand>
</feature>
<dbReference type="GO" id="GO:0006207">
    <property type="term" value="P:'de novo' pyrimidine nucleobase biosynthetic process"/>
    <property type="evidence" value="ECO:0007669"/>
    <property type="project" value="InterPro"/>
</dbReference>
<dbReference type="Pfam" id="PF02729">
    <property type="entry name" value="OTCace_N"/>
    <property type="match status" value="1"/>
</dbReference>
<evidence type="ECO:0000256" key="1">
    <source>
        <dbReference type="ARBA" id="ARBA00002565"/>
    </source>
</evidence>
<comment type="similarity">
    <text evidence="9">Belongs to the aspartate/ornithine carbamoyltransferase superfamily. ATCase family.</text>
</comment>
<feature type="binding site" evidence="10">
    <location>
        <position position="460"/>
    </location>
    <ligand>
        <name>Zn(2+)</name>
        <dbReference type="ChEBI" id="CHEBI:29105"/>
    </ligand>
</feature>
<comment type="function">
    <text evidence="1 10">Involved in allosteric regulation of aspartate carbamoyltransferase.</text>
</comment>
<accession>A0A497JGF0</accession>
<dbReference type="InterPro" id="IPR020542">
    <property type="entry name" value="Asp_carbamoyltrfase_reg_C"/>
</dbReference>
<comment type="catalytic activity">
    <reaction evidence="8 9">
        <text>carbamoyl phosphate + L-aspartate = N-carbamoyl-L-aspartate + phosphate + H(+)</text>
        <dbReference type="Rhea" id="RHEA:20013"/>
        <dbReference type="ChEBI" id="CHEBI:15378"/>
        <dbReference type="ChEBI" id="CHEBI:29991"/>
        <dbReference type="ChEBI" id="CHEBI:32814"/>
        <dbReference type="ChEBI" id="CHEBI:43474"/>
        <dbReference type="ChEBI" id="CHEBI:58228"/>
        <dbReference type="EC" id="2.1.3.2"/>
    </reaction>
</comment>
<feature type="binding site" evidence="10">
    <location>
        <position position="434"/>
    </location>
    <ligand>
        <name>Zn(2+)</name>
        <dbReference type="ChEBI" id="CHEBI:29105"/>
    </ligand>
</feature>
<dbReference type="NCBIfam" id="TIGR00670">
    <property type="entry name" value="asp_carb_tr"/>
    <property type="match status" value="1"/>
</dbReference>
<protein>
    <recommendedName>
        <fullName evidence="9 10">Multifunctional fusion protein</fullName>
    </recommendedName>
    <domain>
        <recommendedName>
            <fullName evidence="9">Aspartate carbamoyltransferase</fullName>
            <ecNumber evidence="9">2.1.3.2</ecNumber>
        </recommendedName>
        <alternativeName>
            <fullName evidence="9">Aspartate transcarbamylase</fullName>
            <shortName evidence="9">ATCase</shortName>
        </alternativeName>
    </domain>
    <domain>
        <recommendedName>
            <fullName evidence="10">Aspartate carbamoyltransferase regulatory chain</fullName>
        </recommendedName>
    </domain>
</protein>
<dbReference type="Gene3D" id="3.30.70.140">
    <property type="entry name" value="Aspartate carbamoyltransferase regulatory subunit, N-terminal domain"/>
    <property type="match status" value="1"/>
</dbReference>
<evidence type="ECO:0000313" key="16">
    <source>
        <dbReference type="Proteomes" id="UP000278031"/>
    </source>
</evidence>
<dbReference type="HAMAP" id="MF_00002">
    <property type="entry name" value="Asp_carb_tr_reg"/>
    <property type="match status" value="1"/>
</dbReference>
<evidence type="ECO:0000313" key="15">
    <source>
        <dbReference type="EMBL" id="RLG69972.1"/>
    </source>
</evidence>
<dbReference type="AlphaFoldDB" id="A0A497JGF0"/>
<keyword evidence="5 10" id="KW-0479">Metal-binding</keyword>
<dbReference type="GO" id="GO:0016597">
    <property type="term" value="F:amino acid binding"/>
    <property type="evidence" value="ECO:0007669"/>
    <property type="project" value="InterPro"/>
</dbReference>
<dbReference type="SUPFAM" id="SSF57825">
    <property type="entry name" value="Aspartate carbamoyltransferase, Regulatory-chain, C-terminal domain"/>
    <property type="match status" value="1"/>
</dbReference>
<dbReference type="PRINTS" id="PR00100">
    <property type="entry name" value="AOTCASE"/>
</dbReference>
<dbReference type="InterPro" id="IPR036792">
    <property type="entry name" value="Asp_carbatrfase_reg_C_sf"/>
</dbReference>
<evidence type="ECO:0000256" key="4">
    <source>
        <dbReference type="ARBA" id="ARBA00022679"/>
    </source>
</evidence>
<dbReference type="PRINTS" id="PR00101">
    <property type="entry name" value="ATCASE"/>
</dbReference>
<comment type="subunit">
    <text evidence="9">Heterooligomer of catalytic and regulatory chains.</text>
</comment>
<evidence type="ECO:0000259" key="13">
    <source>
        <dbReference type="Pfam" id="PF02729"/>
    </source>
</evidence>
<comment type="subunit">
    <text evidence="10">Contains catalytic and regulatory chains.</text>
</comment>
<dbReference type="GO" id="GO:0044205">
    <property type="term" value="P:'de novo' UMP biosynthetic process"/>
    <property type="evidence" value="ECO:0007669"/>
    <property type="project" value="UniProtKB-UniRule"/>
</dbReference>
<evidence type="ECO:0000256" key="8">
    <source>
        <dbReference type="ARBA" id="ARBA00048859"/>
    </source>
</evidence>
<name>A0A497JGF0_9ARCH</name>
<dbReference type="Gene3D" id="2.30.30.20">
    <property type="entry name" value="Aspartate carbamoyltransferase regulatory subunit, C-terminal domain"/>
    <property type="match status" value="1"/>
</dbReference>
<dbReference type="Pfam" id="PF01948">
    <property type="entry name" value="PyrI"/>
    <property type="match status" value="1"/>
</dbReference>
<dbReference type="PROSITE" id="PS00097">
    <property type="entry name" value="CARBAMOYLTRANSFERASE"/>
    <property type="match status" value="1"/>
</dbReference>
<dbReference type="GO" id="GO:0006520">
    <property type="term" value="P:amino acid metabolic process"/>
    <property type="evidence" value="ECO:0007669"/>
    <property type="project" value="InterPro"/>
</dbReference>
<dbReference type="InterPro" id="IPR006131">
    <property type="entry name" value="Asp_carbamoyltransf_Asp/Orn-bd"/>
</dbReference>
<dbReference type="UniPathway" id="UPA00070">
    <property type="reaction ID" value="UER00116"/>
</dbReference>
<keyword evidence="4 9" id="KW-0808">Transferase</keyword>
<dbReference type="GO" id="GO:0046872">
    <property type="term" value="F:metal ion binding"/>
    <property type="evidence" value="ECO:0007669"/>
    <property type="project" value="UniProtKB-KW"/>
</dbReference>
<comment type="function">
    <text evidence="9">Catalyzes the condensation of carbamoyl phosphate and aspartate to form carbamoyl aspartate and inorganic phosphate, the committed step in the de novo pyrimidine nucleotide biosynthesis pathway.</text>
</comment>
<feature type="domain" description="Aspartate/ornithine carbamoyltransferase carbamoyl-P binding" evidence="13">
    <location>
        <begin position="17"/>
        <end position="157"/>
    </location>
</feature>
<reference evidence="15 16" key="1">
    <citation type="submission" date="2018-06" db="EMBL/GenBank/DDBJ databases">
        <title>Extensive metabolic versatility and redundancy in microbially diverse, dynamic hydrothermal sediments.</title>
        <authorList>
            <person name="Dombrowski N."/>
            <person name="Teske A."/>
            <person name="Baker B.J."/>
        </authorList>
    </citation>
    <scope>NUCLEOTIDE SEQUENCE [LARGE SCALE GENOMIC DNA]</scope>
    <source>
        <strain evidence="15">B51_G17</strain>
    </source>
</reference>
<evidence type="ECO:0000256" key="9">
    <source>
        <dbReference type="HAMAP-Rule" id="MF_00001"/>
    </source>
</evidence>
<feature type="binding site" evidence="9">
    <location>
        <position position="145"/>
    </location>
    <ligand>
        <name>carbamoyl phosphate</name>
        <dbReference type="ChEBI" id="CHEBI:58228"/>
    </ligand>
</feature>
<keyword evidence="7 9" id="KW-0665">Pyrimidine biosynthesis</keyword>
<dbReference type="InterPro" id="IPR036901">
    <property type="entry name" value="Asp/Orn_carbamoylTrfase_sf"/>
</dbReference>
<dbReference type="PANTHER" id="PTHR35805:SF1">
    <property type="entry name" value="ASPARTATE CARBAMOYLTRANSFERASE REGULATORY CHAIN"/>
    <property type="match status" value="1"/>
</dbReference>
<evidence type="ECO:0000256" key="3">
    <source>
        <dbReference type="ARBA" id="ARBA00010498"/>
    </source>
</evidence>
<feature type="binding site" evidence="9">
    <location>
        <position position="178"/>
    </location>
    <ligand>
        <name>L-aspartate</name>
        <dbReference type="ChEBI" id="CHEBI:29991"/>
    </ligand>
</feature>
<gene>
    <name evidence="9" type="primary">pyrB</name>
    <name evidence="10" type="synonym">pyrI</name>
    <name evidence="15" type="ORF">DRO04_02565</name>
</gene>
<evidence type="ECO:0000256" key="10">
    <source>
        <dbReference type="HAMAP-Rule" id="MF_00002"/>
    </source>
</evidence>
<dbReference type="Pfam" id="PF02748">
    <property type="entry name" value="PyrI_C"/>
    <property type="match status" value="1"/>
</dbReference>
<dbReference type="HAMAP" id="MF_00001">
    <property type="entry name" value="Asp_carb_tr"/>
    <property type="match status" value="1"/>
</dbReference>
<dbReference type="Gene3D" id="3.40.50.1370">
    <property type="entry name" value="Aspartate/ornithine carbamoyltransferase"/>
    <property type="match status" value="2"/>
</dbReference>
<comment type="cofactor">
    <cofactor evidence="10">
        <name>Zn(2+)</name>
        <dbReference type="ChEBI" id="CHEBI:29105"/>
    </cofactor>
    <text evidence="10">Binds 1 zinc ion per subunit.</text>
</comment>
<dbReference type="InterPro" id="IPR002801">
    <property type="entry name" value="Asp_carbamoylTrfase_reg"/>
</dbReference>
<dbReference type="SUPFAM" id="SSF54893">
    <property type="entry name" value="Aspartate carbamoyltransferase, Regulatory-chain, N-terminal domain"/>
    <property type="match status" value="1"/>
</dbReference>
<evidence type="ECO:0000259" key="11">
    <source>
        <dbReference type="Pfam" id="PF00185"/>
    </source>
</evidence>
<evidence type="ECO:0000256" key="2">
    <source>
        <dbReference type="ARBA" id="ARBA00004852"/>
    </source>
</evidence>
<feature type="binding site" evidence="9">
    <location>
        <position position="67"/>
    </location>
    <ligand>
        <name>carbamoyl phosphate</name>
        <dbReference type="ChEBI" id="CHEBI:58228"/>
    </ligand>
</feature>
<evidence type="ECO:0000259" key="14">
    <source>
        <dbReference type="Pfam" id="PF02748"/>
    </source>
</evidence>
<dbReference type="SUPFAM" id="SSF53671">
    <property type="entry name" value="Aspartate/ornithine carbamoyltransferase"/>
    <property type="match status" value="1"/>
</dbReference>